<evidence type="ECO:0000313" key="2">
    <source>
        <dbReference type="EnsemblMetazoa" id="BGLB033566-PA"/>
    </source>
</evidence>
<dbReference type="VEuPathDB" id="VectorBase:BGLAX_039609"/>
<sequence>MGEELTENNNTTTTKAHSKHSKLFHFHEHSKKNLRSSRTSVGAVFSEKEKHSVQHLEEMVQARMESLGLANKSEPYTIKKPPKTLSYVIVNPAANRKLKSGDIVYVIQPSSMQAVPNKLNRSSRTMSKAFRSRHISINTSSINRAAGDSSGSPGSPVVPLEYPLISTHAPPPSRYSLKPTDVLVEVKTNSDKNILKEEDEFEPMEMRPRCRSDSHADRKCGGFVPKQNGQESQM</sequence>
<protein>
    <submittedName>
        <fullName evidence="2">Uncharacterized protein</fullName>
    </submittedName>
</protein>
<dbReference type="STRING" id="6526.A0A2C9LPR3"/>
<organism evidence="2 3">
    <name type="scientific">Biomphalaria glabrata</name>
    <name type="common">Bloodfluke planorb</name>
    <name type="synonym">Freshwater snail</name>
    <dbReference type="NCBI Taxonomy" id="6526"/>
    <lineage>
        <taxon>Eukaryota</taxon>
        <taxon>Metazoa</taxon>
        <taxon>Spiralia</taxon>
        <taxon>Lophotrochozoa</taxon>
        <taxon>Mollusca</taxon>
        <taxon>Gastropoda</taxon>
        <taxon>Heterobranchia</taxon>
        <taxon>Euthyneura</taxon>
        <taxon>Panpulmonata</taxon>
        <taxon>Hygrophila</taxon>
        <taxon>Lymnaeoidea</taxon>
        <taxon>Planorbidae</taxon>
        <taxon>Biomphalaria</taxon>
    </lineage>
</organism>
<feature type="region of interest" description="Disordered" evidence="1">
    <location>
        <begin position="1"/>
        <end position="40"/>
    </location>
</feature>
<reference evidence="2" key="1">
    <citation type="submission" date="2020-05" db="UniProtKB">
        <authorList>
            <consortium name="EnsemblMetazoa"/>
        </authorList>
    </citation>
    <scope>IDENTIFICATION</scope>
    <source>
        <strain evidence="2">BB02</strain>
    </source>
</reference>
<accession>A0A2C9LPR3</accession>
<dbReference type="AlphaFoldDB" id="A0A2C9LPR3"/>
<feature type="compositionally biased region" description="Basic and acidic residues" evidence="1">
    <location>
        <begin position="204"/>
        <end position="220"/>
    </location>
</feature>
<dbReference type="Proteomes" id="UP000076420">
    <property type="component" value="Unassembled WGS sequence"/>
</dbReference>
<feature type="compositionally biased region" description="Basic residues" evidence="1">
    <location>
        <begin position="16"/>
        <end position="35"/>
    </location>
</feature>
<evidence type="ECO:0000256" key="1">
    <source>
        <dbReference type="SAM" id="MobiDB-lite"/>
    </source>
</evidence>
<gene>
    <name evidence="2" type="primary">106051240</name>
</gene>
<proteinExistence type="predicted"/>
<feature type="region of interest" description="Disordered" evidence="1">
    <location>
        <begin position="194"/>
        <end position="234"/>
    </location>
</feature>
<dbReference type="EnsemblMetazoa" id="BGLB033566-RA">
    <property type="protein sequence ID" value="BGLB033566-PA"/>
    <property type="gene ID" value="BGLB033566"/>
</dbReference>
<evidence type="ECO:0000313" key="3">
    <source>
        <dbReference type="Proteomes" id="UP000076420"/>
    </source>
</evidence>
<dbReference type="KEGG" id="bgt:106051240"/>
<name>A0A2C9LPR3_BIOGL</name>
<dbReference type="VEuPathDB" id="VectorBase:BGLB033566"/>